<accession>A0A151GTC7</accession>
<keyword evidence="3" id="KW-1185">Reference proteome</keyword>
<name>A0A151GTC7_DRECN</name>
<evidence type="ECO:0000313" key="2">
    <source>
        <dbReference type="EMBL" id="KYK60369.1"/>
    </source>
</evidence>
<reference evidence="2 3" key="1">
    <citation type="journal article" date="2016" name="Sci. Rep.">
        <title>Insights into Adaptations to a Near-Obligate Nematode Endoparasitic Lifestyle from the Finished Genome of Drechmeria coniospora.</title>
        <authorList>
            <person name="Zhang L."/>
            <person name="Zhou Z."/>
            <person name="Guo Q."/>
            <person name="Fokkens L."/>
            <person name="Miskei M."/>
            <person name="Pocsi I."/>
            <person name="Zhang W."/>
            <person name="Chen M."/>
            <person name="Wang L."/>
            <person name="Sun Y."/>
            <person name="Donzelli B.G."/>
            <person name="Gibson D.M."/>
            <person name="Nelson D.R."/>
            <person name="Luo J.G."/>
            <person name="Rep M."/>
            <person name="Liu H."/>
            <person name="Yang S."/>
            <person name="Wang J."/>
            <person name="Krasnoff S.B."/>
            <person name="Xu Y."/>
            <person name="Molnar I."/>
            <person name="Lin M."/>
        </authorList>
    </citation>
    <scope>NUCLEOTIDE SEQUENCE [LARGE SCALE GENOMIC DNA]</scope>
    <source>
        <strain evidence="2 3">ARSEF 6962</strain>
    </source>
</reference>
<dbReference type="EMBL" id="LAYC01000001">
    <property type="protein sequence ID" value="KYK60369.1"/>
    <property type="molecule type" value="Genomic_DNA"/>
</dbReference>
<feature type="compositionally biased region" description="Acidic residues" evidence="1">
    <location>
        <begin position="13"/>
        <end position="34"/>
    </location>
</feature>
<dbReference type="GO" id="GO:0045040">
    <property type="term" value="P:protein insertion into mitochondrial outer membrane"/>
    <property type="evidence" value="ECO:0007669"/>
    <property type="project" value="InterPro"/>
</dbReference>
<gene>
    <name evidence="2" type="ORF">DCS_01506</name>
</gene>
<feature type="region of interest" description="Disordered" evidence="1">
    <location>
        <begin position="1"/>
        <end position="50"/>
    </location>
</feature>
<dbReference type="AlphaFoldDB" id="A0A151GTC7"/>
<evidence type="ECO:0000313" key="3">
    <source>
        <dbReference type="Proteomes" id="UP000076580"/>
    </source>
</evidence>
<dbReference type="PANTHER" id="PTHR28230:SF1">
    <property type="entry name" value="MITOCHONDRIAL IMPORT PROTEIN 2"/>
    <property type="match status" value="1"/>
</dbReference>
<sequence length="211" mass="23362">MPSAAAKSLTTTDDGEDEDDDEAEEDDDDNDDDDNRGALHDRLDTDPAAVTFPELGAASCAVRAVDLDRTGSQRLAPEENRQPTGSIPLHQRSITSEEGAMAMTAAESLVDLHDTSLTDDKDEVDSLPSISTSDIYSEADSEAQEEWERSLEQLQLMLTMMIVPWVGKYVGRKFAFWSWARYMEWMHNVEVRWTNKTAFKVAGAVEAAATL</sequence>
<dbReference type="Proteomes" id="UP000076580">
    <property type="component" value="Chromosome 01"/>
</dbReference>
<organism evidence="2 3">
    <name type="scientific">Drechmeria coniospora</name>
    <name type="common">Nematophagous fungus</name>
    <name type="synonym">Meria coniospora</name>
    <dbReference type="NCBI Taxonomy" id="98403"/>
    <lineage>
        <taxon>Eukaryota</taxon>
        <taxon>Fungi</taxon>
        <taxon>Dikarya</taxon>
        <taxon>Ascomycota</taxon>
        <taxon>Pezizomycotina</taxon>
        <taxon>Sordariomycetes</taxon>
        <taxon>Hypocreomycetidae</taxon>
        <taxon>Hypocreales</taxon>
        <taxon>Ophiocordycipitaceae</taxon>
        <taxon>Drechmeria</taxon>
    </lineage>
</organism>
<dbReference type="RefSeq" id="XP_040659721.1">
    <property type="nucleotide sequence ID" value="XM_040798838.1"/>
</dbReference>
<feature type="compositionally biased region" description="Basic and acidic residues" evidence="1">
    <location>
        <begin position="35"/>
        <end position="45"/>
    </location>
</feature>
<dbReference type="STRING" id="98403.A0A151GTC7"/>
<proteinExistence type="predicted"/>
<protein>
    <submittedName>
        <fullName evidence="2">Uncharacterized protein</fullName>
    </submittedName>
</protein>
<dbReference type="GO" id="GO:0005741">
    <property type="term" value="C:mitochondrial outer membrane"/>
    <property type="evidence" value="ECO:0007669"/>
    <property type="project" value="TreeGrafter"/>
</dbReference>
<comment type="caution">
    <text evidence="2">The sequence shown here is derived from an EMBL/GenBank/DDBJ whole genome shotgun (WGS) entry which is preliminary data.</text>
</comment>
<dbReference type="InterPro" id="IPR037652">
    <property type="entry name" value="Mim2"/>
</dbReference>
<dbReference type="InParanoid" id="A0A151GTC7"/>
<dbReference type="PANTHER" id="PTHR28230">
    <property type="entry name" value="CHROMOSOME 1, WHOLE GENOME SHOTGUN SEQUENCE"/>
    <property type="match status" value="1"/>
</dbReference>
<dbReference type="Pfam" id="PF19117">
    <property type="entry name" value="Mim2"/>
    <property type="match status" value="1"/>
</dbReference>
<dbReference type="GeneID" id="63714149"/>
<evidence type="ECO:0000256" key="1">
    <source>
        <dbReference type="SAM" id="MobiDB-lite"/>
    </source>
</evidence>
<dbReference type="GO" id="GO:0070096">
    <property type="term" value="P:mitochondrial outer membrane translocase complex assembly"/>
    <property type="evidence" value="ECO:0007669"/>
    <property type="project" value="InterPro"/>
</dbReference>